<evidence type="ECO:0008006" key="4">
    <source>
        <dbReference type="Google" id="ProtNLM"/>
    </source>
</evidence>
<comment type="caution">
    <text evidence="3">The sequence shown here is derived from an EMBL/GenBank/DDBJ whole genome shotgun (WGS) entry which is preliminary data.</text>
</comment>
<proteinExistence type="predicted"/>
<feature type="region of interest" description="Disordered" evidence="1">
    <location>
        <begin position="90"/>
        <end position="142"/>
    </location>
</feature>
<dbReference type="AlphaFoldDB" id="A0A7C2NUF0"/>
<keyword evidence="2" id="KW-1133">Transmembrane helix</keyword>
<evidence type="ECO:0000256" key="1">
    <source>
        <dbReference type="SAM" id="MobiDB-lite"/>
    </source>
</evidence>
<feature type="compositionally biased region" description="Low complexity" evidence="1">
    <location>
        <begin position="104"/>
        <end position="114"/>
    </location>
</feature>
<keyword evidence="2" id="KW-0472">Membrane</keyword>
<accession>A0A7C2NUF0</accession>
<gene>
    <name evidence="3" type="ORF">ENQ76_06520</name>
</gene>
<reference evidence="3" key="1">
    <citation type="journal article" date="2020" name="mSystems">
        <title>Genome- and Community-Level Interaction Insights into Carbon Utilization and Element Cycling Functions of Hydrothermarchaeota in Hydrothermal Sediment.</title>
        <authorList>
            <person name="Zhou Z."/>
            <person name="Liu Y."/>
            <person name="Xu W."/>
            <person name="Pan J."/>
            <person name="Luo Z.H."/>
            <person name="Li M."/>
        </authorList>
    </citation>
    <scope>NUCLEOTIDE SEQUENCE [LARGE SCALE GENOMIC DNA]</scope>
    <source>
        <strain evidence="3">SpSt-339</strain>
    </source>
</reference>
<protein>
    <recommendedName>
        <fullName evidence="4">SHOCT domain-containing protein</fullName>
    </recommendedName>
</protein>
<dbReference type="EMBL" id="DSOK01000189">
    <property type="protein sequence ID" value="HEN15108.1"/>
    <property type="molecule type" value="Genomic_DNA"/>
</dbReference>
<evidence type="ECO:0000313" key="3">
    <source>
        <dbReference type="EMBL" id="HEN15108.1"/>
    </source>
</evidence>
<sequence length="142" mass="15131">MGSGWEELQKVLAPTFPGVRETVGIVLGFAALLWLTFRVRAWLREDDARADHSVDLLTDMRELHREGGLSDEEFRLIRTRLVAAAGGGTDSLRRNAGVVPPANAGATTGTATTGPEIRSAPSLQGRSDRPGPEVTGLPDGQS</sequence>
<organism evidence="3">
    <name type="scientific">Schlesneria paludicola</name>
    <dbReference type="NCBI Taxonomy" id="360056"/>
    <lineage>
        <taxon>Bacteria</taxon>
        <taxon>Pseudomonadati</taxon>
        <taxon>Planctomycetota</taxon>
        <taxon>Planctomycetia</taxon>
        <taxon>Planctomycetales</taxon>
        <taxon>Planctomycetaceae</taxon>
        <taxon>Schlesneria</taxon>
    </lineage>
</organism>
<evidence type="ECO:0000256" key="2">
    <source>
        <dbReference type="SAM" id="Phobius"/>
    </source>
</evidence>
<keyword evidence="2" id="KW-0812">Transmembrane</keyword>
<name>A0A7C2NUF0_9PLAN</name>
<feature type="transmembrane region" description="Helical" evidence="2">
    <location>
        <begin position="22"/>
        <end position="39"/>
    </location>
</feature>